<dbReference type="PANTHER" id="PTHR35446:SF2">
    <property type="entry name" value="CARBOXYMUCONOLACTONE DECARBOXYLASE-LIKE DOMAIN-CONTAINING PROTEIN"/>
    <property type="match status" value="1"/>
</dbReference>
<protein>
    <submittedName>
        <fullName evidence="2">Peroxidase-related enzyme</fullName>
    </submittedName>
</protein>
<dbReference type="SUPFAM" id="SSF52833">
    <property type="entry name" value="Thioredoxin-like"/>
    <property type="match status" value="1"/>
</dbReference>
<dbReference type="EMBL" id="JAPTHD010000009">
    <property type="protein sequence ID" value="MDV5825345.1"/>
    <property type="molecule type" value="Genomic_DNA"/>
</dbReference>
<dbReference type="InterPro" id="IPR013766">
    <property type="entry name" value="Thioredoxin_domain"/>
</dbReference>
<dbReference type="Pfam" id="PF00578">
    <property type="entry name" value="AhpC-TSA"/>
    <property type="match status" value="1"/>
</dbReference>
<evidence type="ECO:0000313" key="3">
    <source>
        <dbReference type="Proteomes" id="UP001185984"/>
    </source>
</evidence>
<dbReference type="RefSeq" id="WP_317517859.1">
    <property type="nucleotide sequence ID" value="NZ_JAPTHD010000009.1"/>
</dbReference>
<dbReference type="CDD" id="cd02970">
    <property type="entry name" value="PRX_like2"/>
    <property type="match status" value="1"/>
</dbReference>
<accession>A0ABU4A0P0</accession>
<dbReference type="NCBIfam" id="TIGR01926">
    <property type="entry name" value="peroxid_rel"/>
    <property type="match status" value="1"/>
</dbReference>
<dbReference type="Gene3D" id="1.20.1290.10">
    <property type="entry name" value="AhpD-like"/>
    <property type="match status" value="1"/>
</dbReference>
<sequence>MPVFPSIEGEPALDKLFRRFPHTAPPLLEYHDRLLRDPSPLTVAERELIAAYVSGLNACTYCHGAHRVAAGVFGVDEALFDTMIEDLDKSAVDPRLKPILSYVRKLTLTPARMVEADAVAVFNAGWDEQALFDAISVCALFNFMNRIVEGSGIRRNPLQETEVELADRRRRMAALGDDANSAPHSYSRLLDLWGIARVRDGTHAAPRRKSADSQLEEPRMSITTKFEAGATFPDFTWQSVAGEAVTPASASGWRLLVIYRGKHCPLCKQYLTTLDGMQNDFAEAGITVWALSSDPLDRAKEEASQNGWTLPVLAGLSEEEMRTLGLYISSPRSPDETDRNFAEPATFVINPDGKVQIVDVSNAPFARPDLKGLLDGIRFVMAKHYPVRGIVG</sequence>
<keyword evidence="3" id="KW-1185">Reference proteome</keyword>
<dbReference type="InterPro" id="IPR029032">
    <property type="entry name" value="AhpD-like"/>
</dbReference>
<dbReference type="PANTHER" id="PTHR35446">
    <property type="entry name" value="SI:CH211-175M2.5"/>
    <property type="match status" value="1"/>
</dbReference>
<reference evidence="3" key="1">
    <citation type="journal article" date="2022" name="J Environ Chem Eng">
        <title>Biodegradation of petroleum oil using a constructed nonpathogenic and heavy metal-tolerant bacterial consortium isolated from marine sponges.</title>
        <authorList>
            <person name="Dechsakulwatana C."/>
            <person name="Rungsihiranrut A."/>
            <person name="Muangchinda C."/>
            <person name="Ningthoujam R."/>
            <person name="Klankeo P."/>
            <person name="Pinyakong O."/>
        </authorList>
    </citation>
    <scope>NUCLEOTIDE SEQUENCE [LARGE SCALE GENOMIC DNA]</scope>
    <source>
        <strain evidence="3">MO2-4</strain>
    </source>
</reference>
<keyword evidence="2" id="KW-0560">Oxidoreductase</keyword>
<dbReference type="SUPFAM" id="SSF69118">
    <property type="entry name" value="AhpD-like"/>
    <property type="match status" value="1"/>
</dbReference>
<feature type="domain" description="Thioredoxin" evidence="1">
    <location>
        <begin position="226"/>
        <end position="382"/>
    </location>
</feature>
<dbReference type="InterPro" id="IPR036249">
    <property type="entry name" value="Thioredoxin-like_sf"/>
</dbReference>
<comment type="caution">
    <text evidence="2">The sequence shown here is derived from an EMBL/GenBank/DDBJ whole genome shotgun (WGS) entry which is preliminary data.</text>
</comment>
<organism evidence="2 3">
    <name type="scientific">Sphingobium naphthae</name>
    <dbReference type="NCBI Taxonomy" id="1886786"/>
    <lineage>
        <taxon>Bacteria</taxon>
        <taxon>Pseudomonadati</taxon>
        <taxon>Pseudomonadota</taxon>
        <taxon>Alphaproteobacteria</taxon>
        <taxon>Sphingomonadales</taxon>
        <taxon>Sphingomonadaceae</taxon>
        <taxon>Sphingobium</taxon>
    </lineage>
</organism>
<dbReference type="Proteomes" id="UP001185984">
    <property type="component" value="Unassembled WGS sequence"/>
</dbReference>
<dbReference type="GO" id="GO:0004601">
    <property type="term" value="F:peroxidase activity"/>
    <property type="evidence" value="ECO:0007669"/>
    <property type="project" value="UniProtKB-KW"/>
</dbReference>
<dbReference type="Gene3D" id="3.40.30.10">
    <property type="entry name" value="Glutaredoxin"/>
    <property type="match status" value="1"/>
</dbReference>
<dbReference type="InterPro" id="IPR000866">
    <property type="entry name" value="AhpC/TSA"/>
</dbReference>
<dbReference type="PROSITE" id="PS51352">
    <property type="entry name" value="THIOREDOXIN_2"/>
    <property type="match status" value="1"/>
</dbReference>
<keyword evidence="2" id="KW-0575">Peroxidase</keyword>
<evidence type="ECO:0000313" key="2">
    <source>
        <dbReference type="EMBL" id="MDV5825345.1"/>
    </source>
</evidence>
<gene>
    <name evidence="2" type="ORF">O0R41_17205</name>
</gene>
<dbReference type="InterPro" id="IPR010195">
    <property type="entry name" value="Uncharacterised_peroxidase-rel"/>
</dbReference>
<name>A0ABU4A0P0_9SPHN</name>
<evidence type="ECO:0000259" key="1">
    <source>
        <dbReference type="PROSITE" id="PS51352"/>
    </source>
</evidence>
<proteinExistence type="predicted"/>